<dbReference type="EMBL" id="CADCTV010000216">
    <property type="protein sequence ID" value="CAA9308933.1"/>
    <property type="molecule type" value="Genomic_DNA"/>
</dbReference>
<organism evidence="11">
    <name type="scientific">uncultured Gemmatimonadota bacterium</name>
    <dbReference type="NCBI Taxonomy" id="203437"/>
    <lineage>
        <taxon>Bacteria</taxon>
        <taxon>Pseudomonadati</taxon>
        <taxon>Gemmatimonadota</taxon>
        <taxon>environmental samples</taxon>
    </lineage>
</organism>
<evidence type="ECO:0000256" key="5">
    <source>
        <dbReference type="ARBA" id="ARBA00022741"/>
    </source>
</evidence>
<evidence type="ECO:0000256" key="9">
    <source>
        <dbReference type="ARBA" id="ARBA00051542"/>
    </source>
</evidence>
<proteinExistence type="predicted"/>
<protein>
    <recommendedName>
        <fullName evidence="1">tRNA-uridine 2-sulfurtransferase</fullName>
        <ecNumber evidence="1">2.8.1.13</ecNumber>
    </recommendedName>
</protein>
<dbReference type="GO" id="GO:0002143">
    <property type="term" value="P:tRNA wobble position uridine thiolation"/>
    <property type="evidence" value="ECO:0007669"/>
    <property type="project" value="TreeGrafter"/>
</dbReference>
<keyword evidence="7" id="KW-0694">RNA-binding</keyword>
<comment type="catalytic activity">
    <reaction evidence="9">
        <text>S-sulfanyl-L-cysteinyl-[protein] + uridine(34) in tRNA + AH2 + ATP = 2-thiouridine(34) in tRNA + L-cysteinyl-[protein] + A + AMP + diphosphate + H(+)</text>
        <dbReference type="Rhea" id="RHEA:47032"/>
        <dbReference type="Rhea" id="RHEA-COMP:10131"/>
        <dbReference type="Rhea" id="RHEA-COMP:11726"/>
        <dbReference type="Rhea" id="RHEA-COMP:11727"/>
        <dbReference type="Rhea" id="RHEA-COMP:11728"/>
        <dbReference type="ChEBI" id="CHEBI:13193"/>
        <dbReference type="ChEBI" id="CHEBI:15378"/>
        <dbReference type="ChEBI" id="CHEBI:17499"/>
        <dbReference type="ChEBI" id="CHEBI:29950"/>
        <dbReference type="ChEBI" id="CHEBI:30616"/>
        <dbReference type="ChEBI" id="CHEBI:33019"/>
        <dbReference type="ChEBI" id="CHEBI:61963"/>
        <dbReference type="ChEBI" id="CHEBI:65315"/>
        <dbReference type="ChEBI" id="CHEBI:87170"/>
        <dbReference type="ChEBI" id="CHEBI:456215"/>
        <dbReference type="EC" id="2.8.1.13"/>
    </reaction>
</comment>
<evidence type="ECO:0000256" key="2">
    <source>
        <dbReference type="ARBA" id="ARBA00022555"/>
    </source>
</evidence>
<dbReference type="GO" id="GO:0000049">
    <property type="term" value="F:tRNA binding"/>
    <property type="evidence" value="ECO:0007669"/>
    <property type="project" value="UniProtKB-KW"/>
</dbReference>
<dbReference type="GO" id="GO:0005524">
    <property type="term" value="F:ATP binding"/>
    <property type="evidence" value="ECO:0007669"/>
    <property type="project" value="UniProtKB-KW"/>
</dbReference>
<dbReference type="PANTHER" id="PTHR11933">
    <property type="entry name" value="TRNA 5-METHYLAMINOMETHYL-2-THIOURIDYLATE -METHYLTRANSFERASE"/>
    <property type="match status" value="1"/>
</dbReference>
<keyword evidence="6" id="KW-0067">ATP-binding</keyword>
<dbReference type="Gene3D" id="2.30.30.280">
    <property type="entry name" value="Adenine nucleotide alpha hydrolases-like domains"/>
    <property type="match status" value="1"/>
</dbReference>
<dbReference type="Pfam" id="PF20259">
    <property type="entry name" value="tRNA_Me_trans_M"/>
    <property type="match status" value="1"/>
</dbReference>
<dbReference type="Pfam" id="PF03054">
    <property type="entry name" value="tRNA_Me_trans"/>
    <property type="match status" value="1"/>
</dbReference>
<evidence type="ECO:0000259" key="10">
    <source>
        <dbReference type="Pfam" id="PF20259"/>
    </source>
</evidence>
<dbReference type="GO" id="GO:0103016">
    <property type="term" value="F:tRNA-uridine 2-sulfurtransferase activity"/>
    <property type="evidence" value="ECO:0007669"/>
    <property type="project" value="UniProtKB-EC"/>
</dbReference>
<dbReference type="AlphaFoldDB" id="A0A6J4KMD3"/>
<evidence type="ECO:0000256" key="1">
    <source>
        <dbReference type="ARBA" id="ARBA00011949"/>
    </source>
</evidence>
<dbReference type="PANTHER" id="PTHR11933:SF5">
    <property type="entry name" value="MITOCHONDRIAL TRNA-SPECIFIC 2-THIOURIDYLASE 1"/>
    <property type="match status" value="1"/>
</dbReference>
<dbReference type="EC" id="2.8.1.13" evidence="1"/>
<dbReference type="InterPro" id="IPR004506">
    <property type="entry name" value="MnmA-like"/>
</dbReference>
<feature type="non-terminal residue" evidence="11">
    <location>
        <position position="297"/>
    </location>
</feature>
<dbReference type="Gene3D" id="3.40.50.620">
    <property type="entry name" value="HUPs"/>
    <property type="match status" value="1"/>
</dbReference>
<keyword evidence="5" id="KW-0547">Nucleotide-binding</keyword>
<dbReference type="InterPro" id="IPR014729">
    <property type="entry name" value="Rossmann-like_a/b/a_fold"/>
</dbReference>
<accession>A0A6J4KMD3</accession>
<dbReference type="CDD" id="cd01998">
    <property type="entry name" value="MnmA_TRMU-like"/>
    <property type="match status" value="1"/>
</dbReference>
<keyword evidence="4" id="KW-0819">tRNA processing</keyword>
<name>A0A6J4KMD3_9BACT</name>
<evidence type="ECO:0000313" key="11">
    <source>
        <dbReference type="EMBL" id="CAA9308933.1"/>
    </source>
</evidence>
<dbReference type="SUPFAM" id="SSF52402">
    <property type="entry name" value="Adenine nucleotide alpha hydrolases-like"/>
    <property type="match status" value="1"/>
</dbReference>
<evidence type="ECO:0000256" key="4">
    <source>
        <dbReference type="ARBA" id="ARBA00022694"/>
    </source>
</evidence>
<feature type="domain" description="tRNA-specific 2-thiouridylase MnmA-like central" evidence="10">
    <location>
        <begin position="219"/>
        <end position="279"/>
    </location>
</feature>
<keyword evidence="2" id="KW-0820">tRNA-binding</keyword>
<keyword evidence="8" id="KW-1015">Disulfide bond</keyword>
<evidence type="ECO:0000256" key="6">
    <source>
        <dbReference type="ARBA" id="ARBA00022840"/>
    </source>
</evidence>
<dbReference type="InterPro" id="IPR023382">
    <property type="entry name" value="MnmA-like_central_sf"/>
</dbReference>
<sequence length="297" mass="32415">MQKKTVLVAMSGGVDSSVAAALLVEQGYNVIGATMKTFCYSESESEANGPSKTCCGLDGILDAKRVADRLGIPHYVFDVEKEFTRDVIDDFVSEYAAGRTPNPCVRCNGNTKFRDLLKRGRMLGCDFIATGHYARMGADDAGNPVLLRGQDEKKDQSYFLWALPPELLPLLLFPVGELTKPEVREKARELGLSTAEKPESMEICFVPTGNYADFLSRKLGSEHASLTPGKLVTSSGEVLGEHDGYARYTVGQRKGLGGGRSLPLYVIGTRPATREVVVGTADELVREDVRIDDLNWL</sequence>
<evidence type="ECO:0000256" key="3">
    <source>
        <dbReference type="ARBA" id="ARBA00022679"/>
    </source>
</evidence>
<evidence type="ECO:0000256" key="8">
    <source>
        <dbReference type="ARBA" id="ARBA00023157"/>
    </source>
</evidence>
<gene>
    <name evidence="11" type="ORF">AVDCRST_MAG89-985</name>
</gene>
<reference evidence="11" key="1">
    <citation type="submission" date="2020-02" db="EMBL/GenBank/DDBJ databases">
        <authorList>
            <person name="Meier V. D."/>
        </authorList>
    </citation>
    <scope>NUCLEOTIDE SEQUENCE</scope>
    <source>
        <strain evidence="11">AVDCRST_MAG89</strain>
    </source>
</reference>
<dbReference type="FunFam" id="3.40.50.620:FF:000115">
    <property type="entry name" value="tRNA-specific 2-thiouridylase MnmA"/>
    <property type="match status" value="1"/>
</dbReference>
<dbReference type="NCBIfam" id="TIGR00420">
    <property type="entry name" value="trmU"/>
    <property type="match status" value="1"/>
</dbReference>
<dbReference type="NCBIfam" id="NF001138">
    <property type="entry name" value="PRK00143.1"/>
    <property type="match status" value="1"/>
</dbReference>
<evidence type="ECO:0000256" key="7">
    <source>
        <dbReference type="ARBA" id="ARBA00022884"/>
    </source>
</evidence>
<keyword evidence="3 11" id="KW-0808">Transferase</keyword>
<dbReference type="InterPro" id="IPR046884">
    <property type="entry name" value="MnmA-like_central"/>
</dbReference>